<dbReference type="Proteomes" id="UP001162164">
    <property type="component" value="Unassembled WGS sequence"/>
</dbReference>
<evidence type="ECO:0000313" key="2">
    <source>
        <dbReference type="EMBL" id="KAJ8984397.1"/>
    </source>
</evidence>
<dbReference type="InterPro" id="IPR012337">
    <property type="entry name" value="RNaseH-like_sf"/>
</dbReference>
<feature type="domain" description="RNase H type-1" evidence="1">
    <location>
        <begin position="39"/>
        <end position="146"/>
    </location>
</feature>
<dbReference type="Pfam" id="PF00075">
    <property type="entry name" value="RNase_H"/>
    <property type="match status" value="1"/>
</dbReference>
<keyword evidence="3" id="KW-1185">Reference proteome</keyword>
<proteinExistence type="predicted"/>
<accession>A0ABQ9K497</accession>
<dbReference type="InterPro" id="IPR036397">
    <property type="entry name" value="RNaseH_sf"/>
</dbReference>
<dbReference type="PROSITE" id="PS50879">
    <property type="entry name" value="RNASE_H_1"/>
    <property type="match status" value="1"/>
</dbReference>
<dbReference type="InterPro" id="IPR002156">
    <property type="entry name" value="RNaseH_domain"/>
</dbReference>
<name>A0ABQ9K497_9CUCU</name>
<sequence>MKRKPEMGKGSLFLASVTKTLKRNYTTRIITNTKYRSLHSKTVTAPSSYSKSSKKFGWSTTIIAVRKIRVDQLRLCWKPSPVICSDSRAALLAIESSKVKSRVVLECKKTLNDLASRNKVILTWVPGHSGVRGNEEADRLAREGSAMYPIGPEPILGVPYSMGVSAMKELLTREFKNSWHVTLGMRQAKTHIEGPSLKLTKCLRRDIKMLTGLLTGNCHLSRHLQLIGIAEDPECRWCLEDEETSSHVLTECPGIARLRERHFGSSVLNPEDVKRIQPRKLCTKRWEYLAETLEGMWVHNGPVRKPTCKGLAPAPSLI</sequence>
<comment type="caution">
    <text evidence="2">The sequence shown here is derived from an EMBL/GenBank/DDBJ whole genome shotgun (WGS) entry which is preliminary data.</text>
</comment>
<gene>
    <name evidence="2" type="ORF">NQ317_003980</name>
</gene>
<dbReference type="EMBL" id="JAPWTJ010000038">
    <property type="protein sequence ID" value="KAJ8984397.1"/>
    <property type="molecule type" value="Genomic_DNA"/>
</dbReference>
<evidence type="ECO:0000313" key="3">
    <source>
        <dbReference type="Proteomes" id="UP001162164"/>
    </source>
</evidence>
<protein>
    <recommendedName>
        <fullName evidence="1">RNase H type-1 domain-containing protein</fullName>
    </recommendedName>
</protein>
<organism evidence="2 3">
    <name type="scientific">Molorchus minor</name>
    <dbReference type="NCBI Taxonomy" id="1323400"/>
    <lineage>
        <taxon>Eukaryota</taxon>
        <taxon>Metazoa</taxon>
        <taxon>Ecdysozoa</taxon>
        <taxon>Arthropoda</taxon>
        <taxon>Hexapoda</taxon>
        <taxon>Insecta</taxon>
        <taxon>Pterygota</taxon>
        <taxon>Neoptera</taxon>
        <taxon>Endopterygota</taxon>
        <taxon>Coleoptera</taxon>
        <taxon>Polyphaga</taxon>
        <taxon>Cucujiformia</taxon>
        <taxon>Chrysomeloidea</taxon>
        <taxon>Cerambycidae</taxon>
        <taxon>Lamiinae</taxon>
        <taxon>Monochamini</taxon>
        <taxon>Molorchus</taxon>
    </lineage>
</organism>
<dbReference type="CDD" id="cd09276">
    <property type="entry name" value="Rnase_HI_RT_non_LTR"/>
    <property type="match status" value="1"/>
</dbReference>
<evidence type="ECO:0000259" key="1">
    <source>
        <dbReference type="PROSITE" id="PS50879"/>
    </source>
</evidence>
<dbReference type="SUPFAM" id="SSF53098">
    <property type="entry name" value="Ribonuclease H-like"/>
    <property type="match status" value="1"/>
</dbReference>
<dbReference type="Gene3D" id="3.30.420.10">
    <property type="entry name" value="Ribonuclease H-like superfamily/Ribonuclease H"/>
    <property type="match status" value="1"/>
</dbReference>
<reference evidence="2" key="1">
    <citation type="journal article" date="2023" name="Insect Mol. Biol.">
        <title>Genome sequencing provides insights into the evolution of gene families encoding plant cell wall-degrading enzymes in longhorned beetles.</title>
        <authorList>
            <person name="Shin N.R."/>
            <person name="Okamura Y."/>
            <person name="Kirsch R."/>
            <person name="Pauchet Y."/>
        </authorList>
    </citation>
    <scope>NUCLEOTIDE SEQUENCE</scope>
    <source>
        <strain evidence="2">MMC_N1</strain>
    </source>
</reference>